<gene>
    <name evidence="1" type="ORF">P5673_005385</name>
</gene>
<comment type="caution">
    <text evidence="1">The sequence shown here is derived from an EMBL/GenBank/DDBJ whole genome shotgun (WGS) entry which is preliminary data.</text>
</comment>
<reference evidence="1" key="2">
    <citation type="journal article" date="2023" name="Science">
        <title>Genomic signatures of disease resistance in endangered staghorn corals.</title>
        <authorList>
            <person name="Vollmer S.V."/>
            <person name="Selwyn J.D."/>
            <person name="Despard B.A."/>
            <person name="Roesel C.L."/>
        </authorList>
    </citation>
    <scope>NUCLEOTIDE SEQUENCE</scope>
    <source>
        <strain evidence="1">K2</strain>
    </source>
</reference>
<keyword evidence="2" id="KW-1185">Reference proteome</keyword>
<evidence type="ECO:0000313" key="2">
    <source>
        <dbReference type="Proteomes" id="UP001249851"/>
    </source>
</evidence>
<reference evidence="1" key="1">
    <citation type="journal article" date="2023" name="G3 (Bethesda)">
        <title>Whole genome assembly and annotation of the endangered Caribbean coral Acropora cervicornis.</title>
        <authorList>
            <person name="Selwyn J.D."/>
            <person name="Vollmer S.V."/>
        </authorList>
    </citation>
    <scope>NUCLEOTIDE SEQUENCE</scope>
    <source>
        <strain evidence="1">K2</strain>
    </source>
</reference>
<proteinExistence type="predicted"/>
<dbReference type="EMBL" id="JARQWQ010000009">
    <property type="protein sequence ID" value="KAK2569560.1"/>
    <property type="molecule type" value="Genomic_DNA"/>
</dbReference>
<name>A0AAD9QYQ7_ACRCE</name>
<protein>
    <submittedName>
        <fullName evidence="1">Uncharacterized protein</fullName>
    </submittedName>
</protein>
<dbReference type="AlphaFoldDB" id="A0AAD9QYQ7"/>
<evidence type="ECO:0000313" key="1">
    <source>
        <dbReference type="EMBL" id="KAK2569560.1"/>
    </source>
</evidence>
<organism evidence="1 2">
    <name type="scientific">Acropora cervicornis</name>
    <name type="common">Staghorn coral</name>
    <dbReference type="NCBI Taxonomy" id="6130"/>
    <lineage>
        <taxon>Eukaryota</taxon>
        <taxon>Metazoa</taxon>
        <taxon>Cnidaria</taxon>
        <taxon>Anthozoa</taxon>
        <taxon>Hexacorallia</taxon>
        <taxon>Scleractinia</taxon>
        <taxon>Astrocoeniina</taxon>
        <taxon>Acroporidae</taxon>
        <taxon>Acropora</taxon>
    </lineage>
</organism>
<accession>A0AAD9QYQ7</accession>
<sequence length="136" mass="15332">MKEKLENSNFRFLLGTNFSTFLEAIEKKWRTELAWNSDKNSEPLACSAANTNQTEIPRFSGTARRRSFNALPVKTNALVVGSVAQSRRRSNSVVCGRSERYNFQGMCSMNSPTEEWSETFVAQDGVLTTNFCSTEL</sequence>
<dbReference type="Proteomes" id="UP001249851">
    <property type="component" value="Unassembled WGS sequence"/>
</dbReference>